<dbReference type="InterPro" id="IPR023828">
    <property type="entry name" value="Peptidase_S8_Ser-AS"/>
</dbReference>
<organism evidence="7 8">
    <name type="scientific">Deinococcus roseus</name>
    <dbReference type="NCBI Taxonomy" id="392414"/>
    <lineage>
        <taxon>Bacteria</taxon>
        <taxon>Thermotogati</taxon>
        <taxon>Deinococcota</taxon>
        <taxon>Deinococci</taxon>
        <taxon>Deinococcales</taxon>
        <taxon>Deinococcaceae</taxon>
        <taxon>Deinococcus</taxon>
    </lineage>
</organism>
<reference evidence="8" key="1">
    <citation type="journal article" date="2019" name="Int. J. Syst. Evol. Microbiol.">
        <title>The Global Catalogue of Microorganisms (GCM) 10K type strain sequencing project: providing services to taxonomists for standard genome sequencing and annotation.</title>
        <authorList>
            <consortium name="The Broad Institute Genomics Platform"/>
            <consortium name="The Broad Institute Genome Sequencing Center for Infectious Disease"/>
            <person name="Wu L."/>
            <person name="Ma J."/>
        </authorList>
    </citation>
    <scope>NUCLEOTIDE SEQUENCE [LARGE SCALE GENOMIC DNA]</scope>
    <source>
        <strain evidence="8">JCM 14370</strain>
    </source>
</reference>
<evidence type="ECO:0000256" key="4">
    <source>
        <dbReference type="ARBA" id="ARBA00022825"/>
    </source>
</evidence>
<comment type="caution">
    <text evidence="7">The sequence shown here is derived from an EMBL/GenBank/DDBJ whole genome shotgun (WGS) entry which is preliminary data.</text>
</comment>
<evidence type="ECO:0000259" key="6">
    <source>
        <dbReference type="Pfam" id="PF00082"/>
    </source>
</evidence>
<dbReference type="InterPro" id="IPR050131">
    <property type="entry name" value="Peptidase_S8_subtilisin-like"/>
</dbReference>
<feature type="active site" description="Charge relay system" evidence="5">
    <location>
        <position position="196"/>
    </location>
</feature>
<feature type="active site" description="Charge relay system" evidence="5">
    <location>
        <position position="372"/>
    </location>
</feature>
<keyword evidence="2 5" id="KW-0645">Protease</keyword>
<protein>
    <recommendedName>
        <fullName evidence="6">Peptidase S8/S53 domain-containing protein</fullName>
    </recommendedName>
</protein>
<feature type="active site" description="Charge relay system" evidence="5">
    <location>
        <position position="147"/>
    </location>
</feature>
<dbReference type="PANTHER" id="PTHR43806">
    <property type="entry name" value="PEPTIDASE S8"/>
    <property type="match status" value="1"/>
</dbReference>
<evidence type="ECO:0000256" key="2">
    <source>
        <dbReference type="ARBA" id="ARBA00022670"/>
    </source>
</evidence>
<dbReference type="PROSITE" id="PS51892">
    <property type="entry name" value="SUBTILASE"/>
    <property type="match status" value="1"/>
</dbReference>
<feature type="domain" description="Peptidase S8/S53" evidence="6">
    <location>
        <begin position="141"/>
        <end position="411"/>
    </location>
</feature>
<comment type="similarity">
    <text evidence="1 5">Belongs to the peptidase S8 family.</text>
</comment>
<dbReference type="InterPro" id="IPR000209">
    <property type="entry name" value="Peptidase_S8/S53_dom"/>
</dbReference>
<gene>
    <name evidence="7" type="ORF">GCM10008938_00480</name>
</gene>
<name>A0ABQ2CT24_9DEIO</name>
<keyword evidence="4 5" id="KW-0720">Serine protease</keyword>
<dbReference type="EMBL" id="BMOD01000001">
    <property type="protein sequence ID" value="GGJ18238.1"/>
    <property type="molecule type" value="Genomic_DNA"/>
</dbReference>
<accession>A0ABQ2CT24</accession>
<evidence type="ECO:0000313" key="7">
    <source>
        <dbReference type="EMBL" id="GGJ18238.1"/>
    </source>
</evidence>
<sequence length="517" mass="54618">MLLAGCNCLVVPPDGQGKVTLNLVLPAGITSQGQTAAVIPGEYIVTFESSAALRKLRSTAVVSSSESTTQALMRAKSMTELQALPGVLRVQPNYRYEKLAVPDDPYWQNPFVPSNPQSAQWYLDQIGATGAWNDTGTTTTTRVAVLDDGYTHHEDLSLSSLDLQPIGCNTDTGEHCLNPALQNDDPYYQEPFGTSHGMSLVGLIAATTNNTTGVASLNFNGNKQSPIKVIPIGIYTPEGGSSTDIIAKGIRTAIAKGAKVINLSLCISSGGVCSSIVSDPVLDQVLKEAHDAGVVVTVSAGNNGKNFVAYPANSVHVLSVGATDVNQQKSSFSHYGGHLRLVAPGEDLLMLMGSFDEARSLQTTYHQSSGTSFSSPLAAAAAGLLFSKRPDATWNQVVGALLHSGDTLSDPRLPDVKFLRIDKALAEINGDPPAPPALRGTYQAEVTVSGTTVESPVVFDFQASLVNVLSSQTLDSGVHTVHAVIRDGYQPGKTIFTCDGTFTVVKNETITRDLQCK</sequence>
<dbReference type="Gene3D" id="3.40.50.200">
    <property type="entry name" value="Peptidase S8/S53 domain"/>
    <property type="match status" value="1"/>
</dbReference>
<keyword evidence="3 5" id="KW-0378">Hydrolase</keyword>
<dbReference type="InterPro" id="IPR036852">
    <property type="entry name" value="Peptidase_S8/S53_dom_sf"/>
</dbReference>
<keyword evidence="8" id="KW-1185">Reference proteome</keyword>
<evidence type="ECO:0000256" key="1">
    <source>
        <dbReference type="ARBA" id="ARBA00011073"/>
    </source>
</evidence>
<dbReference type="Proteomes" id="UP000632222">
    <property type="component" value="Unassembled WGS sequence"/>
</dbReference>
<dbReference type="SUPFAM" id="SSF52743">
    <property type="entry name" value="Subtilisin-like"/>
    <property type="match status" value="1"/>
</dbReference>
<proteinExistence type="inferred from homology"/>
<dbReference type="PANTHER" id="PTHR43806:SF11">
    <property type="entry name" value="CEREVISIN-RELATED"/>
    <property type="match status" value="1"/>
</dbReference>
<evidence type="ECO:0000256" key="3">
    <source>
        <dbReference type="ARBA" id="ARBA00022801"/>
    </source>
</evidence>
<evidence type="ECO:0000256" key="5">
    <source>
        <dbReference type="PROSITE-ProRule" id="PRU01240"/>
    </source>
</evidence>
<evidence type="ECO:0000313" key="8">
    <source>
        <dbReference type="Proteomes" id="UP000632222"/>
    </source>
</evidence>
<dbReference type="Pfam" id="PF00082">
    <property type="entry name" value="Peptidase_S8"/>
    <property type="match status" value="1"/>
</dbReference>
<dbReference type="PROSITE" id="PS00138">
    <property type="entry name" value="SUBTILASE_SER"/>
    <property type="match status" value="1"/>
</dbReference>